<protein>
    <recommendedName>
        <fullName evidence="4">Outer membrane protein beta-barrel domain-containing protein</fullName>
    </recommendedName>
</protein>
<evidence type="ECO:0000313" key="2">
    <source>
        <dbReference type="EMBL" id="OIN59564.1"/>
    </source>
</evidence>
<dbReference type="AlphaFoldDB" id="A0A1S2VLD1"/>
<name>A0A1S2VLD1_9BACT</name>
<feature type="signal peptide" evidence="1">
    <location>
        <begin position="1"/>
        <end position="18"/>
    </location>
</feature>
<comment type="caution">
    <text evidence="2">The sequence shown here is derived from an EMBL/GenBank/DDBJ whole genome shotgun (WGS) entry which is preliminary data.</text>
</comment>
<reference evidence="2 3" key="1">
    <citation type="submission" date="2016-10" db="EMBL/GenBank/DDBJ databases">
        <title>Arsenicibacter rosenii gen. nov., sp. nov., an efficient arsenic-methylating bacterium isolated from an arsenic-contaminated paddy soil.</title>
        <authorList>
            <person name="Huang K."/>
        </authorList>
    </citation>
    <scope>NUCLEOTIDE SEQUENCE [LARGE SCALE GENOMIC DNA]</scope>
    <source>
        <strain evidence="2 3">SM-1</strain>
    </source>
</reference>
<dbReference type="RefSeq" id="WP_071502359.1">
    <property type="nucleotide sequence ID" value="NZ_MORL01000003.1"/>
</dbReference>
<evidence type="ECO:0008006" key="4">
    <source>
        <dbReference type="Google" id="ProtNLM"/>
    </source>
</evidence>
<feature type="chain" id="PRO_5010262524" description="Outer membrane protein beta-barrel domain-containing protein" evidence="1">
    <location>
        <begin position="19"/>
        <end position="255"/>
    </location>
</feature>
<evidence type="ECO:0000256" key="1">
    <source>
        <dbReference type="SAM" id="SignalP"/>
    </source>
</evidence>
<sequence>MRVFYTVLFALIPFLSFSQSQFTNRISKGIDVGLAFKNDHTAPSFTYYELLHLGRQEVFSLGWTFRAGGVYGRNLDYTTAPARLTRGETGFGALTADVRPAYIDTLHFDRTSQSLFNVGLVAQVKLGPVELGGSADILGFALGRLRNARISSSKGGYYVDTAADDDSLIYFAPKHTAQSAHPRSINVRLLGDNDRGSLATEVYARFLITKRIGVKVAYQWLTTEMKLNQNRTLDGNLRYRNRVAMPYIALSFPLF</sequence>
<keyword evidence="1" id="KW-0732">Signal</keyword>
<dbReference type="Proteomes" id="UP000181790">
    <property type="component" value="Unassembled WGS sequence"/>
</dbReference>
<gene>
    <name evidence="2" type="ORF">BLX24_06725</name>
</gene>
<dbReference type="EMBL" id="MORL01000003">
    <property type="protein sequence ID" value="OIN59564.1"/>
    <property type="molecule type" value="Genomic_DNA"/>
</dbReference>
<dbReference type="OrthoDB" id="947982at2"/>
<keyword evidence="3" id="KW-1185">Reference proteome</keyword>
<organism evidence="2 3">
    <name type="scientific">Arsenicibacter rosenii</name>
    <dbReference type="NCBI Taxonomy" id="1750698"/>
    <lineage>
        <taxon>Bacteria</taxon>
        <taxon>Pseudomonadati</taxon>
        <taxon>Bacteroidota</taxon>
        <taxon>Cytophagia</taxon>
        <taxon>Cytophagales</taxon>
        <taxon>Spirosomataceae</taxon>
        <taxon>Arsenicibacter</taxon>
    </lineage>
</organism>
<evidence type="ECO:0000313" key="3">
    <source>
        <dbReference type="Proteomes" id="UP000181790"/>
    </source>
</evidence>
<proteinExistence type="predicted"/>
<accession>A0A1S2VLD1</accession>